<comment type="caution">
    <text evidence="1">The sequence shown here is derived from an EMBL/GenBank/DDBJ whole genome shotgun (WGS) entry which is preliminary data.</text>
</comment>
<sequence>MAVPPGHLVNPKSSRWIRTPVTTVLVNVVVANKRITGYALSPPTTGSYEESRSKLPVECSNKEAIEALKPGSRTLIGRLSYKLNSRPKLSKADLAIQSQDSDSSWKEVRSHKLRHFAVKKWLKQAYLTNTGLPPVQIGANLSGSRLDAKVSFCLEDEEEKTKLRKAILDSSNRTIKETFKMTKGGRAKQASRVVVRCRLSIDIEETLFDIDFNVVLVLPKRIGNQVLQELLGTSGIAPELTENNITALRSALRGLSALGFYKSTGKTADDHVTIKLLL</sequence>
<protein>
    <submittedName>
        <fullName evidence="1">Uncharacterized protein</fullName>
    </submittedName>
</protein>
<gene>
    <name evidence="1" type="ORF">N0V91_004143</name>
</gene>
<dbReference type="EMBL" id="JAPEVA010000023">
    <property type="protein sequence ID" value="KAJ4406977.1"/>
    <property type="molecule type" value="Genomic_DNA"/>
</dbReference>
<dbReference type="Proteomes" id="UP001140510">
    <property type="component" value="Unassembled WGS sequence"/>
</dbReference>
<reference evidence="1" key="1">
    <citation type="submission" date="2022-10" db="EMBL/GenBank/DDBJ databases">
        <title>Tapping the CABI collections for fungal endophytes: first genome assemblies for Collariella, Neodidymelliopsis, Ascochyta clinopodiicola, Didymella pomorum, Didymosphaeria variabile, Neocosmospora piperis and Neocucurbitaria cava.</title>
        <authorList>
            <person name="Hill R."/>
        </authorList>
    </citation>
    <scope>NUCLEOTIDE SEQUENCE</scope>
    <source>
        <strain evidence="1">IMI 355091</strain>
    </source>
</reference>
<evidence type="ECO:0000313" key="1">
    <source>
        <dbReference type="EMBL" id="KAJ4406977.1"/>
    </source>
</evidence>
<accession>A0A9W9D9K7</accession>
<organism evidence="1 2">
    <name type="scientific">Didymella pomorum</name>
    <dbReference type="NCBI Taxonomy" id="749634"/>
    <lineage>
        <taxon>Eukaryota</taxon>
        <taxon>Fungi</taxon>
        <taxon>Dikarya</taxon>
        <taxon>Ascomycota</taxon>
        <taxon>Pezizomycotina</taxon>
        <taxon>Dothideomycetes</taxon>
        <taxon>Pleosporomycetidae</taxon>
        <taxon>Pleosporales</taxon>
        <taxon>Pleosporineae</taxon>
        <taxon>Didymellaceae</taxon>
        <taxon>Didymella</taxon>
    </lineage>
</organism>
<proteinExistence type="predicted"/>
<dbReference type="AlphaFoldDB" id="A0A9W9D9K7"/>
<evidence type="ECO:0000313" key="2">
    <source>
        <dbReference type="Proteomes" id="UP001140510"/>
    </source>
</evidence>
<name>A0A9W9D9K7_9PLEO</name>
<keyword evidence="2" id="KW-1185">Reference proteome</keyword>